<dbReference type="AlphaFoldDB" id="A0A494W1Y6"/>
<protein>
    <submittedName>
        <fullName evidence="4">Response regulator</fullName>
    </submittedName>
</protein>
<dbReference type="KEGG" id="muh:HYN43_020595"/>
<proteinExistence type="predicted"/>
<feature type="modified residue" description="4-aspartylphosphate" evidence="2">
    <location>
        <position position="56"/>
    </location>
</feature>
<dbReference type="PROSITE" id="PS50110">
    <property type="entry name" value="RESPONSE_REGULATORY"/>
    <property type="match status" value="1"/>
</dbReference>
<evidence type="ECO:0000259" key="3">
    <source>
        <dbReference type="PROSITE" id="PS50110"/>
    </source>
</evidence>
<dbReference type="InterPro" id="IPR050595">
    <property type="entry name" value="Bact_response_regulator"/>
</dbReference>
<dbReference type="PANTHER" id="PTHR44591:SF3">
    <property type="entry name" value="RESPONSE REGULATORY DOMAIN-CONTAINING PROTEIN"/>
    <property type="match status" value="1"/>
</dbReference>
<keyword evidence="1 2" id="KW-0597">Phosphoprotein</keyword>
<evidence type="ECO:0000313" key="4">
    <source>
        <dbReference type="EMBL" id="AYL97548.1"/>
    </source>
</evidence>
<keyword evidence="5" id="KW-1185">Reference proteome</keyword>
<dbReference type="SMART" id="SM00448">
    <property type="entry name" value="REC"/>
    <property type="match status" value="1"/>
</dbReference>
<dbReference type="InterPro" id="IPR001789">
    <property type="entry name" value="Sig_transdc_resp-reg_receiver"/>
</dbReference>
<reference evidence="4 5" key="1">
    <citation type="submission" date="2018-10" db="EMBL/GenBank/DDBJ databases">
        <title>Genome sequencing of Mucilaginibacter sp. HYN0043.</title>
        <authorList>
            <person name="Kim M."/>
            <person name="Yi H."/>
        </authorList>
    </citation>
    <scope>NUCLEOTIDE SEQUENCE [LARGE SCALE GENOMIC DNA]</scope>
    <source>
        <strain evidence="4 5">HYN0043</strain>
    </source>
</reference>
<evidence type="ECO:0000256" key="2">
    <source>
        <dbReference type="PROSITE-ProRule" id="PRU00169"/>
    </source>
</evidence>
<accession>A0A494W1Y6</accession>
<gene>
    <name evidence="4" type="ORF">HYN43_020595</name>
</gene>
<dbReference type="OrthoDB" id="9802426at2"/>
<dbReference type="Proteomes" id="UP000270046">
    <property type="component" value="Chromosome"/>
</dbReference>
<feature type="domain" description="Response regulatory" evidence="3">
    <location>
        <begin position="8"/>
        <end position="121"/>
    </location>
</feature>
<dbReference type="Gene3D" id="3.40.50.2300">
    <property type="match status" value="1"/>
</dbReference>
<dbReference type="GO" id="GO:0000160">
    <property type="term" value="P:phosphorelay signal transduction system"/>
    <property type="evidence" value="ECO:0007669"/>
    <property type="project" value="InterPro"/>
</dbReference>
<dbReference type="SUPFAM" id="SSF52172">
    <property type="entry name" value="CheY-like"/>
    <property type="match status" value="1"/>
</dbReference>
<dbReference type="Pfam" id="PF00072">
    <property type="entry name" value="Response_reg"/>
    <property type="match status" value="1"/>
</dbReference>
<name>A0A494W1Y6_9SPHI</name>
<evidence type="ECO:0000313" key="5">
    <source>
        <dbReference type="Proteomes" id="UP000270046"/>
    </source>
</evidence>
<organism evidence="4 5">
    <name type="scientific">Mucilaginibacter celer</name>
    <dbReference type="NCBI Taxonomy" id="2305508"/>
    <lineage>
        <taxon>Bacteria</taxon>
        <taxon>Pseudomonadati</taxon>
        <taxon>Bacteroidota</taxon>
        <taxon>Sphingobacteriia</taxon>
        <taxon>Sphingobacteriales</taxon>
        <taxon>Sphingobacteriaceae</taxon>
        <taxon>Mucilaginibacter</taxon>
    </lineage>
</organism>
<dbReference type="PANTHER" id="PTHR44591">
    <property type="entry name" value="STRESS RESPONSE REGULATOR PROTEIN 1"/>
    <property type="match status" value="1"/>
</dbReference>
<dbReference type="InterPro" id="IPR011006">
    <property type="entry name" value="CheY-like_superfamily"/>
</dbReference>
<dbReference type="EMBL" id="CP032869">
    <property type="protein sequence ID" value="AYL97548.1"/>
    <property type="molecule type" value="Genomic_DNA"/>
</dbReference>
<dbReference type="RefSeq" id="WP_119411116.1">
    <property type="nucleotide sequence ID" value="NZ_CP032869.1"/>
</dbReference>
<evidence type="ECO:0000256" key="1">
    <source>
        <dbReference type="ARBA" id="ARBA00022553"/>
    </source>
</evidence>
<sequence length="123" mass="13790">MSIKTLKKILVIEDDPDIADIMEIALGDKYDVAIKMDGYDISDHVESFSPDLIMLDNYIGQKEAKEIIAEIHLVDDHRTIPFVLFSGHDDITRIAQHINATAYLAKPFALDDLYKCVDAILAA</sequence>